<gene>
    <name evidence="5" type="primary">EFM4</name>
    <name evidence="8" type="ORF">AYL99_09128</name>
</gene>
<keyword evidence="5" id="KW-0813">Transport</keyword>
<dbReference type="GO" id="GO:0016192">
    <property type="term" value="P:vesicle-mediated transport"/>
    <property type="evidence" value="ECO:0007669"/>
    <property type="project" value="UniProtKB-UniRule"/>
</dbReference>
<evidence type="ECO:0000256" key="6">
    <source>
        <dbReference type="SAM" id="MobiDB-lite"/>
    </source>
</evidence>
<dbReference type="Gene3D" id="3.40.50.150">
    <property type="entry name" value="Vaccinia Virus protein VP39"/>
    <property type="match status" value="1"/>
</dbReference>
<comment type="similarity">
    <text evidence="5">Belongs to the class I-like SAM-binding methyltransferase superfamily. EFM4 family.</text>
</comment>
<keyword evidence="2 5" id="KW-0489">Methyltransferase</keyword>
<evidence type="ECO:0000256" key="2">
    <source>
        <dbReference type="ARBA" id="ARBA00022603"/>
    </source>
</evidence>
<dbReference type="GO" id="GO:0005737">
    <property type="term" value="C:cytoplasm"/>
    <property type="evidence" value="ECO:0007669"/>
    <property type="project" value="UniProtKB-SubCell"/>
</dbReference>
<dbReference type="PANTHER" id="PTHR12843:SF5">
    <property type="entry name" value="EEF1A LYSINE METHYLTRANSFERASE 2"/>
    <property type="match status" value="1"/>
</dbReference>
<evidence type="ECO:0000256" key="1">
    <source>
        <dbReference type="ARBA" id="ARBA00022490"/>
    </source>
</evidence>
<dbReference type="GO" id="GO:0016279">
    <property type="term" value="F:protein-lysine N-methyltransferase activity"/>
    <property type="evidence" value="ECO:0007669"/>
    <property type="project" value="UniProtKB-UniRule"/>
</dbReference>
<evidence type="ECO:0000256" key="3">
    <source>
        <dbReference type="ARBA" id="ARBA00022679"/>
    </source>
</evidence>
<dbReference type="SUPFAM" id="SSF53335">
    <property type="entry name" value="S-adenosyl-L-methionine-dependent methyltransferases"/>
    <property type="match status" value="1"/>
</dbReference>
<dbReference type="Proteomes" id="UP000078343">
    <property type="component" value="Unassembled WGS sequence"/>
</dbReference>
<comment type="subcellular location">
    <subcellularLocation>
        <location evidence="5">Cytoplasm</location>
    </subcellularLocation>
</comment>
<dbReference type="HAMAP" id="MF_03188">
    <property type="entry name" value="Methyltr_EFM4"/>
    <property type="match status" value="1"/>
</dbReference>
<protein>
    <recommendedName>
        <fullName evidence="5">Protein-lysine N-methyltransferase EFM4</fullName>
        <ecNumber evidence="5">2.1.1.-</ecNumber>
    </recommendedName>
    <alternativeName>
        <fullName evidence="5">Elongation factor methyltransferase 4</fullName>
    </alternativeName>
</protein>
<accession>A0A178ZC13</accession>
<dbReference type="Pfam" id="PF13847">
    <property type="entry name" value="Methyltransf_31"/>
    <property type="match status" value="1"/>
</dbReference>
<comment type="caution">
    <text evidence="8">The sequence shown here is derived from an EMBL/GenBank/DDBJ whole genome shotgun (WGS) entry which is preliminary data.</text>
</comment>
<dbReference type="GeneID" id="30013296"/>
<dbReference type="InterPro" id="IPR025714">
    <property type="entry name" value="Methyltranfer_dom"/>
</dbReference>
<dbReference type="EC" id="2.1.1.-" evidence="5"/>
<keyword evidence="9" id="KW-1185">Reference proteome</keyword>
<evidence type="ECO:0000256" key="5">
    <source>
        <dbReference type="HAMAP-Rule" id="MF_03188"/>
    </source>
</evidence>
<dbReference type="CDD" id="cd02440">
    <property type="entry name" value="AdoMet_MTases"/>
    <property type="match status" value="1"/>
</dbReference>
<feature type="compositionally biased region" description="Low complexity" evidence="6">
    <location>
        <begin position="292"/>
        <end position="301"/>
    </location>
</feature>
<dbReference type="GO" id="GO:0032259">
    <property type="term" value="P:methylation"/>
    <property type="evidence" value="ECO:0007669"/>
    <property type="project" value="UniProtKB-KW"/>
</dbReference>
<feature type="region of interest" description="Disordered" evidence="6">
    <location>
        <begin position="98"/>
        <end position="127"/>
    </location>
</feature>
<dbReference type="OrthoDB" id="10069295at2759"/>
<sequence length="358" mass="39058">MSVDKPHPVHLEPSELGTKEYWDEYYQNDLDNETGALSEDEDGDEQDADAAGGGDDNGDDASSHQPPPDPTELDSWFDDVGAPAKTLAFLTSTTFPLSPNYDRSTRRTQTQTQRDNSSDDDPPTLLPSVLDLGTGNGSALFALRLHGHYAGPMVGVDYSTKSVELARKLCAQYAAAAATSTSSSSSMDNIEFHELDIIHDIPAAQFWWPSSRGGFDLVLDKGTFDAISLSSSTVFDAPSNRPRRICELYPAKVLAMVKPGGFLLVTSCNWTEAEVVAWFTTMGGGENGSDSTNNTTETAETAEQKEEEQRQSTGISETGVFEVYHTIKYPVFEFGGQKGQGVASVCFRKVQRRRPDQR</sequence>
<dbReference type="RefSeq" id="XP_018690383.1">
    <property type="nucleotide sequence ID" value="XM_018840636.1"/>
</dbReference>
<dbReference type="InterPro" id="IPR026635">
    <property type="entry name" value="Efm4/METTL10"/>
</dbReference>
<comment type="function">
    <text evidence="5">S-adenosyl-L-methionine-dependent protein-lysine N-methyltransferase that mono- and dimethylates elongation factor 1-alpha at 'Lys-316'. May play a role in intracellular transport.</text>
</comment>
<feature type="compositionally biased region" description="Acidic residues" evidence="6">
    <location>
        <begin position="38"/>
        <end position="48"/>
    </location>
</feature>
<dbReference type="EMBL" id="LVYI01000008">
    <property type="protein sequence ID" value="OAP57016.1"/>
    <property type="molecule type" value="Genomic_DNA"/>
</dbReference>
<keyword evidence="3 5" id="KW-0808">Transferase</keyword>
<evidence type="ECO:0000259" key="7">
    <source>
        <dbReference type="Pfam" id="PF13847"/>
    </source>
</evidence>
<feature type="domain" description="Methyltransferase" evidence="7">
    <location>
        <begin position="128"/>
        <end position="303"/>
    </location>
</feature>
<proteinExistence type="inferred from homology"/>
<evidence type="ECO:0000313" key="8">
    <source>
        <dbReference type="EMBL" id="OAP57016.1"/>
    </source>
</evidence>
<feature type="region of interest" description="Disordered" evidence="6">
    <location>
        <begin position="283"/>
        <end position="314"/>
    </location>
</feature>
<feature type="compositionally biased region" description="Basic and acidic residues" evidence="6">
    <location>
        <begin position="1"/>
        <end position="22"/>
    </location>
</feature>
<organism evidence="8 9">
    <name type="scientific">Fonsecaea erecta</name>
    <dbReference type="NCBI Taxonomy" id="1367422"/>
    <lineage>
        <taxon>Eukaryota</taxon>
        <taxon>Fungi</taxon>
        <taxon>Dikarya</taxon>
        <taxon>Ascomycota</taxon>
        <taxon>Pezizomycotina</taxon>
        <taxon>Eurotiomycetes</taxon>
        <taxon>Chaetothyriomycetidae</taxon>
        <taxon>Chaetothyriales</taxon>
        <taxon>Herpotrichiellaceae</taxon>
        <taxon>Fonsecaea</taxon>
    </lineage>
</organism>
<reference evidence="8 9" key="1">
    <citation type="submission" date="2016-04" db="EMBL/GenBank/DDBJ databases">
        <title>Draft genome of Fonsecaea erecta CBS 125763.</title>
        <authorList>
            <person name="Weiss V.A."/>
            <person name="Vicente V.A."/>
            <person name="Raittz R.T."/>
            <person name="Moreno L.F."/>
            <person name="De Souza E.M."/>
            <person name="Pedrosa F.O."/>
            <person name="Steffens M.B."/>
            <person name="Faoro H."/>
            <person name="Tadra-Sfeir M.Z."/>
            <person name="Najafzadeh M.J."/>
            <person name="Felipe M.S."/>
            <person name="Teixeira M."/>
            <person name="Sun J."/>
            <person name="Xi L."/>
            <person name="Gomes R."/>
            <person name="De Azevedo C.M."/>
            <person name="Salgado C.G."/>
            <person name="Da Silva M.B."/>
            <person name="Nascimento M.F."/>
            <person name="Queiroz-Telles F."/>
            <person name="Attili D.S."/>
            <person name="Gorbushina A."/>
        </authorList>
    </citation>
    <scope>NUCLEOTIDE SEQUENCE [LARGE SCALE GENOMIC DNA]</scope>
    <source>
        <strain evidence="8 9">CBS 125763</strain>
    </source>
</reference>
<evidence type="ECO:0000313" key="9">
    <source>
        <dbReference type="Proteomes" id="UP000078343"/>
    </source>
</evidence>
<evidence type="ECO:0000256" key="4">
    <source>
        <dbReference type="ARBA" id="ARBA00022691"/>
    </source>
</evidence>
<dbReference type="PANTHER" id="PTHR12843">
    <property type="entry name" value="PROTEIN-LYSINE N-METHYLTRANSFERASE METTL10"/>
    <property type="match status" value="1"/>
</dbReference>
<keyword evidence="4 5" id="KW-0949">S-adenosyl-L-methionine</keyword>
<feature type="region of interest" description="Disordered" evidence="6">
    <location>
        <begin position="1"/>
        <end position="78"/>
    </location>
</feature>
<keyword evidence="1 5" id="KW-0963">Cytoplasm</keyword>
<dbReference type="InterPro" id="IPR029063">
    <property type="entry name" value="SAM-dependent_MTases_sf"/>
</dbReference>
<name>A0A178ZC13_9EURO</name>
<dbReference type="STRING" id="1367422.A0A178ZC13"/>
<dbReference type="AlphaFoldDB" id="A0A178ZC13"/>